<evidence type="ECO:0000313" key="4">
    <source>
        <dbReference type="Proteomes" id="UP000238045"/>
    </source>
</evidence>
<dbReference type="Proteomes" id="UP000238045">
    <property type="component" value="Unassembled WGS sequence"/>
</dbReference>
<dbReference type="Gene3D" id="3.60.110.10">
    <property type="entry name" value="Carbon-nitrogen hydrolase"/>
    <property type="match status" value="1"/>
</dbReference>
<dbReference type="PANTHER" id="PTHR43674">
    <property type="entry name" value="NITRILASE C965.09-RELATED"/>
    <property type="match status" value="1"/>
</dbReference>
<dbReference type="GO" id="GO:0033388">
    <property type="term" value="P:putrescine biosynthetic process from arginine"/>
    <property type="evidence" value="ECO:0007669"/>
    <property type="project" value="TreeGrafter"/>
</dbReference>
<dbReference type="PANTHER" id="PTHR43674:SF2">
    <property type="entry name" value="BETA-UREIDOPROPIONASE"/>
    <property type="match status" value="1"/>
</dbReference>
<dbReference type="SUPFAM" id="SSF56317">
    <property type="entry name" value="Carbon-nitrogen hydrolase"/>
    <property type="match status" value="1"/>
</dbReference>
<protein>
    <submittedName>
        <fullName evidence="3">Carbon-nitrogen hydrolase family protein</fullName>
    </submittedName>
</protein>
<dbReference type="CDD" id="cd07197">
    <property type="entry name" value="nitrilase"/>
    <property type="match status" value="1"/>
</dbReference>
<dbReference type="InterPro" id="IPR050345">
    <property type="entry name" value="Aliph_Amidase/BUP"/>
</dbReference>
<feature type="domain" description="CN hydrolase" evidence="2">
    <location>
        <begin position="4"/>
        <end position="239"/>
    </location>
</feature>
<dbReference type="InterPro" id="IPR003010">
    <property type="entry name" value="C-N_Hydrolase"/>
</dbReference>
<accession>A0A2S9EE79</accession>
<sequence>MSAPVFAAAQCAVRAGDISANLKLHIDFMQHASKEGVGLLLFPELSLTGYEPTLAESLAHDIDSPLLSPLRDLAREASMTTIVGLPLRLSSHDKPVIAAIILHGDGSAGVYTKQHLHPGEEQYFGAGDGGDSILIADLSVALSVCADFSHPEHPSLAAKQGAQLYAASVLIGEGGYPHDSSLLQTYSERHGMAVLMANHGGPTGGWAAAGQSAFWDEKGRCVASTVGMGNRLLIVSKHPHGWQGFETSVSVTS</sequence>
<name>A0A2S9EE79_9PSED</name>
<keyword evidence="4" id="KW-1185">Reference proteome</keyword>
<dbReference type="RefSeq" id="WP_105698553.1">
    <property type="nucleotide sequence ID" value="NZ_CP159260.1"/>
</dbReference>
<dbReference type="GO" id="GO:0050126">
    <property type="term" value="F:N-carbamoylputrescine amidase activity"/>
    <property type="evidence" value="ECO:0007669"/>
    <property type="project" value="TreeGrafter"/>
</dbReference>
<dbReference type="PROSITE" id="PS50263">
    <property type="entry name" value="CN_HYDROLASE"/>
    <property type="match status" value="1"/>
</dbReference>
<evidence type="ECO:0000259" key="2">
    <source>
        <dbReference type="PROSITE" id="PS50263"/>
    </source>
</evidence>
<evidence type="ECO:0000256" key="1">
    <source>
        <dbReference type="ARBA" id="ARBA00022801"/>
    </source>
</evidence>
<proteinExistence type="predicted"/>
<gene>
    <name evidence="3" type="ORF">CQZ99_21245</name>
</gene>
<evidence type="ECO:0000313" key="3">
    <source>
        <dbReference type="EMBL" id="PRC13331.1"/>
    </source>
</evidence>
<reference evidence="3 4" key="1">
    <citation type="submission" date="2017-09" db="EMBL/GenBank/DDBJ databases">
        <title>Genomic, metabolic, and phenotypic characteristics of bacterial isolates from the natural microbiome of the model nematode Caenorhabditis elegans.</title>
        <authorList>
            <person name="Zimmermann J."/>
            <person name="Obeng N."/>
            <person name="Yang W."/>
            <person name="Obeng O."/>
            <person name="Kissoyan K."/>
            <person name="Pees B."/>
            <person name="Dirksen P."/>
            <person name="Hoppner M."/>
            <person name="Franke A."/>
            <person name="Rosenstiel P."/>
            <person name="Leippe M."/>
            <person name="Dierking K."/>
            <person name="Kaleta C."/>
            <person name="Schulenburg H."/>
        </authorList>
    </citation>
    <scope>NUCLEOTIDE SEQUENCE [LARGE SCALE GENOMIC DNA]</scope>
    <source>
        <strain evidence="3 4">MYb117</strain>
    </source>
</reference>
<dbReference type="EMBL" id="PCQL01000027">
    <property type="protein sequence ID" value="PRC13331.1"/>
    <property type="molecule type" value="Genomic_DNA"/>
</dbReference>
<dbReference type="InterPro" id="IPR036526">
    <property type="entry name" value="C-N_Hydrolase_sf"/>
</dbReference>
<organism evidence="3 4">
    <name type="scientific">Pseudomonas poae</name>
    <dbReference type="NCBI Taxonomy" id="200451"/>
    <lineage>
        <taxon>Bacteria</taxon>
        <taxon>Pseudomonadati</taxon>
        <taxon>Pseudomonadota</taxon>
        <taxon>Gammaproteobacteria</taxon>
        <taxon>Pseudomonadales</taxon>
        <taxon>Pseudomonadaceae</taxon>
        <taxon>Pseudomonas</taxon>
    </lineage>
</organism>
<keyword evidence="1 3" id="KW-0378">Hydrolase</keyword>
<comment type="caution">
    <text evidence="3">The sequence shown here is derived from an EMBL/GenBank/DDBJ whole genome shotgun (WGS) entry which is preliminary data.</text>
</comment>
<dbReference type="Pfam" id="PF00795">
    <property type="entry name" value="CN_hydrolase"/>
    <property type="match status" value="1"/>
</dbReference>
<dbReference type="AlphaFoldDB" id="A0A2S9EE79"/>